<dbReference type="Proteomes" id="UP000023152">
    <property type="component" value="Unassembled WGS sequence"/>
</dbReference>
<proteinExistence type="predicted"/>
<dbReference type="AlphaFoldDB" id="X6MDD0"/>
<evidence type="ECO:0000313" key="2">
    <source>
        <dbReference type="Proteomes" id="UP000023152"/>
    </source>
</evidence>
<dbReference type="EMBL" id="ASPP01022155">
    <property type="protein sequence ID" value="ETO11686.1"/>
    <property type="molecule type" value="Genomic_DNA"/>
</dbReference>
<dbReference type="SUPFAM" id="SSF56219">
    <property type="entry name" value="DNase I-like"/>
    <property type="match status" value="1"/>
</dbReference>
<comment type="caution">
    <text evidence="1">The sequence shown here is derived from an EMBL/GenBank/DDBJ whole genome shotgun (WGS) entry which is preliminary data.</text>
</comment>
<feature type="non-terminal residue" evidence="1">
    <location>
        <position position="165"/>
    </location>
</feature>
<keyword evidence="2" id="KW-1185">Reference proteome</keyword>
<protein>
    <submittedName>
        <fullName evidence="1">Uncharacterized protein</fullName>
    </submittedName>
</protein>
<evidence type="ECO:0000313" key="1">
    <source>
        <dbReference type="EMBL" id="ETO11686.1"/>
    </source>
</evidence>
<dbReference type="InterPro" id="IPR036691">
    <property type="entry name" value="Endo/exonu/phosph_ase_sf"/>
</dbReference>
<organism evidence="1 2">
    <name type="scientific">Reticulomyxa filosa</name>
    <dbReference type="NCBI Taxonomy" id="46433"/>
    <lineage>
        <taxon>Eukaryota</taxon>
        <taxon>Sar</taxon>
        <taxon>Rhizaria</taxon>
        <taxon>Retaria</taxon>
        <taxon>Foraminifera</taxon>
        <taxon>Monothalamids</taxon>
        <taxon>Reticulomyxidae</taxon>
        <taxon>Reticulomyxa</taxon>
    </lineage>
</organism>
<reference evidence="1 2" key="1">
    <citation type="journal article" date="2013" name="Curr. Biol.">
        <title>The Genome of the Foraminiferan Reticulomyxa filosa.</title>
        <authorList>
            <person name="Glockner G."/>
            <person name="Hulsmann N."/>
            <person name="Schleicher M."/>
            <person name="Noegel A.A."/>
            <person name="Eichinger L."/>
            <person name="Gallinger C."/>
            <person name="Pawlowski J."/>
            <person name="Sierra R."/>
            <person name="Euteneuer U."/>
            <person name="Pillet L."/>
            <person name="Moustafa A."/>
            <person name="Platzer M."/>
            <person name="Groth M."/>
            <person name="Szafranski K."/>
            <person name="Schliwa M."/>
        </authorList>
    </citation>
    <scope>NUCLEOTIDE SEQUENCE [LARGE SCALE GENOMIC DNA]</scope>
</reference>
<dbReference type="Gene3D" id="3.60.10.10">
    <property type="entry name" value="Endonuclease/exonuclease/phosphatase"/>
    <property type="match status" value="1"/>
</dbReference>
<gene>
    <name evidence="1" type="ORF">RFI_25690</name>
</gene>
<accession>X6MDD0</accession>
<name>X6MDD0_RETFI</name>
<sequence length="165" mass="18845">MLIKRNRYCSAVSIETCSVVTLIFKHSSKNYNMFRKLLNTLSLEEIGMHIILAWLDHNIDDMGECILDFIVSNGLHILNTMPFYSTFMKDNAISSIDITLCLSSILSFVSNWRTDVELDIEIEETLTIGCNLLSNTEILDKEVEFWAKCIIEAGEATIGIRTIWK</sequence>